<feature type="domain" description="SCP" evidence="1">
    <location>
        <begin position="56"/>
        <end position="205"/>
    </location>
</feature>
<organism evidence="2 3">
    <name type="scientific">Necator americanus</name>
    <name type="common">Human hookworm</name>
    <dbReference type="NCBI Taxonomy" id="51031"/>
    <lineage>
        <taxon>Eukaryota</taxon>
        <taxon>Metazoa</taxon>
        <taxon>Ecdysozoa</taxon>
        <taxon>Nematoda</taxon>
        <taxon>Chromadorea</taxon>
        <taxon>Rhabditida</taxon>
        <taxon>Rhabditina</taxon>
        <taxon>Rhabditomorpha</taxon>
        <taxon>Strongyloidea</taxon>
        <taxon>Ancylostomatidae</taxon>
        <taxon>Bunostominae</taxon>
        <taxon>Necator</taxon>
    </lineage>
</organism>
<evidence type="ECO:0000313" key="2">
    <source>
        <dbReference type="EMBL" id="KAK6733582.1"/>
    </source>
</evidence>
<dbReference type="SUPFAM" id="SSF55797">
    <property type="entry name" value="PR-1-like"/>
    <property type="match status" value="2"/>
</dbReference>
<dbReference type="Pfam" id="PF00188">
    <property type="entry name" value="CAP"/>
    <property type="match status" value="2"/>
</dbReference>
<name>A0ABR1C4Y1_NECAM</name>
<dbReference type="EMBL" id="JAVFWL010000002">
    <property type="protein sequence ID" value="KAK6733582.1"/>
    <property type="molecule type" value="Genomic_DNA"/>
</dbReference>
<keyword evidence="3" id="KW-1185">Reference proteome</keyword>
<dbReference type="Gene3D" id="3.40.33.10">
    <property type="entry name" value="CAP"/>
    <property type="match status" value="2"/>
</dbReference>
<proteinExistence type="predicted"/>
<reference evidence="2 3" key="1">
    <citation type="submission" date="2023-08" db="EMBL/GenBank/DDBJ databases">
        <title>A Necator americanus chromosomal reference genome.</title>
        <authorList>
            <person name="Ilik V."/>
            <person name="Petrzelkova K.J."/>
            <person name="Pardy F."/>
            <person name="Fuh T."/>
            <person name="Niatou-Singa F.S."/>
            <person name="Gouil Q."/>
            <person name="Baker L."/>
            <person name="Ritchie M.E."/>
            <person name="Jex A.R."/>
            <person name="Gazzola D."/>
            <person name="Li H."/>
            <person name="Toshio Fujiwara R."/>
            <person name="Zhan B."/>
            <person name="Aroian R.V."/>
            <person name="Pafco B."/>
            <person name="Schwarz E.M."/>
        </authorList>
    </citation>
    <scope>NUCLEOTIDE SEQUENCE [LARGE SCALE GENOMIC DNA]</scope>
    <source>
        <strain evidence="2 3">Aroian</strain>
        <tissue evidence="2">Whole animal</tissue>
    </source>
</reference>
<dbReference type="Proteomes" id="UP001303046">
    <property type="component" value="Unassembled WGS sequence"/>
</dbReference>
<dbReference type="PANTHER" id="PTHR10334">
    <property type="entry name" value="CYSTEINE-RICH SECRETORY PROTEIN-RELATED"/>
    <property type="match status" value="1"/>
</dbReference>
<comment type="caution">
    <text evidence="2">The sequence shown here is derived from an EMBL/GenBank/DDBJ whole genome shotgun (WGS) entry which is preliminary data.</text>
</comment>
<dbReference type="SMART" id="SM00198">
    <property type="entry name" value="SCP"/>
    <property type="match status" value="2"/>
</dbReference>
<dbReference type="InterPro" id="IPR014044">
    <property type="entry name" value="CAP_dom"/>
</dbReference>
<dbReference type="InterPro" id="IPR035940">
    <property type="entry name" value="CAP_sf"/>
</dbReference>
<evidence type="ECO:0000313" key="3">
    <source>
        <dbReference type="Proteomes" id="UP001303046"/>
    </source>
</evidence>
<feature type="domain" description="SCP" evidence="1">
    <location>
        <begin position="254"/>
        <end position="410"/>
    </location>
</feature>
<dbReference type="CDD" id="cd05380">
    <property type="entry name" value="CAP_euk"/>
    <property type="match status" value="2"/>
</dbReference>
<gene>
    <name evidence="2" type="primary">Necator_chrII.g5166</name>
    <name evidence="2" type="ORF">RB195_017374</name>
</gene>
<sequence length="440" mass="48058">MVQTIFPVNLYDLQHSPDVVHKAATLGCIFLTLVAEAGTAAVPKSFGCRNSLISDEWRAMVLTFHNDKRKTLARGDQPGKDGNKLSPAKQMNELTWDCNLERFATDAAAQCKDYDDPQRGVNQKTISVASACNITKETETVLNEWWNEVTVVGLGADLKYTDNSGLEEFANMAYFEPNAFACSYAKCTSEIRLLCLYNKLGKVNDQALYEAAANADAACDGCPADAPCEARLCQPKFTIAANDDQCADDGMTNDMTNSALYMHNYYRGLLGTGWAEDKISTYAPLAKAMPQLNYECGTIAKEAKDRAQACKETPDDPTAPRSQNYLVIKDLSMDKEDALKQAISTWWKELADVGLGEDTTYKAAMKNTLGQFANMAYDQTKQVGCSVETCTKQGFTLVVCQYDKLISDGKKIYETGKSGDKACAGCATTKCGDLQGLCAP</sequence>
<evidence type="ECO:0000259" key="1">
    <source>
        <dbReference type="SMART" id="SM00198"/>
    </source>
</evidence>
<accession>A0ABR1C4Y1</accession>
<dbReference type="InterPro" id="IPR001283">
    <property type="entry name" value="CRISP-related"/>
</dbReference>
<protein>
    <recommendedName>
        <fullName evidence="1">SCP domain-containing protein</fullName>
    </recommendedName>
</protein>